<proteinExistence type="predicted"/>
<feature type="region of interest" description="Disordered" evidence="1">
    <location>
        <begin position="37"/>
        <end position="57"/>
    </location>
</feature>
<evidence type="ECO:0000313" key="3">
    <source>
        <dbReference type="Proteomes" id="UP000809789"/>
    </source>
</evidence>
<comment type="caution">
    <text evidence="2">The sequence shown here is derived from an EMBL/GenBank/DDBJ whole genome shotgun (WGS) entry which is preliminary data.</text>
</comment>
<gene>
    <name evidence="2" type="ORF">KVT40_002186</name>
</gene>
<evidence type="ECO:0000313" key="2">
    <source>
        <dbReference type="EMBL" id="KAG8630567.1"/>
    </source>
</evidence>
<organism evidence="2 3">
    <name type="scientific">Elsinoe batatas</name>
    <dbReference type="NCBI Taxonomy" id="2601811"/>
    <lineage>
        <taxon>Eukaryota</taxon>
        <taxon>Fungi</taxon>
        <taxon>Dikarya</taxon>
        <taxon>Ascomycota</taxon>
        <taxon>Pezizomycotina</taxon>
        <taxon>Dothideomycetes</taxon>
        <taxon>Dothideomycetidae</taxon>
        <taxon>Myriangiales</taxon>
        <taxon>Elsinoaceae</taxon>
        <taxon>Elsinoe</taxon>
    </lineage>
</organism>
<sequence>MSMFAIMRQPTIPFYPRVSSFALRLLPAQVCDHGARSLTKELGNPHQRQTVPPRFRT</sequence>
<dbReference type="AlphaFoldDB" id="A0A8K0L7W8"/>
<accession>A0A8K0L7W8</accession>
<evidence type="ECO:0000256" key="1">
    <source>
        <dbReference type="SAM" id="MobiDB-lite"/>
    </source>
</evidence>
<reference evidence="2" key="1">
    <citation type="submission" date="2021-07" db="EMBL/GenBank/DDBJ databases">
        <title>Elsinoe batatas strain:CRI-CJ2 Genome sequencing and assembly.</title>
        <authorList>
            <person name="Huang L."/>
        </authorList>
    </citation>
    <scope>NUCLEOTIDE SEQUENCE</scope>
    <source>
        <strain evidence="2">CRI-CJ2</strain>
    </source>
</reference>
<protein>
    <submittedName>
        <fullName evidence="2">Uncharacterized protein</fullName>
    </submittedName>
</protein>
<dbReference type="OrthoDB" id="3863715at2759"/>
<dbReference type="EMBL" id="JAESVG020000002">
    <property type="protein sequence ID" value="KAG8630567.1"/>
    <property type="molecule type" value="Genomic_DNA"/>
</dbReference>
<keyword evidence="3" id="KW-1185">Reference proteome</keyword>
<dbReference type="Proteomes" id="UP000809789">
    <property type="component" value="Unassembled WGS sequence"/>
</dbReference>
<name>A0A8K0L7W8_9PEZI</name>